<feature type="transmembrane region" description="Helical" evidence="7">
    <location>
        <begin position="493"/>
        <end position="513"/>
    </location>
</feature>
<evidence type="ECO:0000256" key="6">
    <source>
        <dbReference type="ARBA" id="ARBA00023136"/>
    </source>
</evidence>
<dbReference type="RefSeq" id="WP_305007475.1">
    <property type="nucleotide sequence ID" value="NZ_JAUQSY010000009.1"/>
</dbReference>
<dbReference type="PANTHER" id="PTHR30347:SF1">
    <property type="entry name" value="MECHANOSENSITIVE CHANNEL MSCK"/>
    <property type="match status" value="1"/>
</dbReference>
<feature type="transmembrane region" description="Helical" evidence="7">
    <location>
        <begin position="296"/>
        <end position="319"/>
    </location>
</feature>
<keyword evidence="4 7" id="KW-0812">Transmembrane</keyword>
<feature type="transmembrane region" description="Helical" evidence="7">
    <location>
        <begin position="606"/>
        <end position="635"/>
    </location>
</feature>
<evidence type="ECO:0000313" key="10">
    <source>
        <dbReference type="EMBL" id="MDO7876123.1"/>
    </source>
</evidence>
<keyword evidence="6 7" id="KW-0472">Membrane</keyword>
<protein>
    <submittedName>
        <fullName evidence="10">Mechanosensitive ion channel</fullName>
    </submittedName>
</protein>
<feature type="transmembrane region" description="Helical" evidence="7">
    <location>
        <begin position="353"/>
        <end position="372"/>
    </location>
</feature>
<reference evidence="10" key="1">
    <citation type="submission" date="2023-07" db="EMBL/GenBank/DDBJ databases">
        <authorList>
            <person name="Kim M.K."/>
        </authorList>
    </citation>
    <scope>NUCLEOTIDE SEQUENCE</scope>
    <source>
        <strain evidence="10">ASUV-10-1</strain>
    </source>
</reference>
<accession>A0ABT9BCZ8</accession>
<evidence type="ECO:0000256" key="4">
    <source>
        <dbReference type="ARBA" id="ARBA00022692"/>
    </source>
</evidence>
<evidence type="ECO:0000256" key="5">
    <source>
        <dbReference type="ARBA" id="ARBA00022989"/>
    </source>
</evidence>
<dbReference type="InterPro" id="IPR011066">
    <property type="entry name" value="MscS_channel_C_sf"/>
</dbReference>
<proteinExistence type="inferred from homology"/>
<feature type="transmembrane region" description="Helical" evidence="7">
    <location>
        <begin position="378"/>
        <end position="397"/>
    </location>
</feature>
<dbReference type="Gene3D" id="2.30.30.60">
    <property type="match status" value="1"/>
</dbReference>
<dbReference type="InterPro" id="IPR049278">
    <property type="entry name" value="MS_channel_C"/>
</dbReference>
<dbReference type="SUPFAM" id="SSF82861">
    <property type="entry name" value="Mechanosensitive channel protein MscS (YggB), transmembrane region"/>
    <property type="match status" value="1"/>
</dbReference>
<dbReference type="InterPro" id="IPR052702">
    <property type="entry name" value="MscS-like_channel"/>
</dbReference>
<dbReference type="InterPro" id="IPR010920">
    <property type="entry name" value="LSM_dom_sf"/>
</dbReference>
<name>A0ABT9BCZ8_9BACT</name>
<keyword evidence="11" id="KW-1185">Reference proteome</keyword>
<feature type="domain" description="Mechanosensitive ion channel MscS C-terminal" evidence="9">
    <location>
        <begin position="696"/>
        <end position="779"/>
    </location>
</feature>
<feature type="domain" description="Mechanosensitive ion channel MscS" evidence="8">
    <location>
        <begin position="622"/>
        <end position="688"/>
    </location>
</feature>
<organism evidence="10 11">
    <name type="scientific">Hymenobacter aranciens</name>
    <dbReference type="NCBI Taxonomy" id="3063996"/>
    <lineage>
        <taxon>Bacteria</taxon>
        <taxon>Pseudomonadati</taxon>
        <taxon>Bacteroidota</taxon>
        <taxon>Cytophagia</taxon>
        <taxon>Cytophagales</taxon>
        <taxon>Hymenobacteraceae</taxon>
        <taxon>Hymenobacter</taxon>
    </lineage>
</organism>
<feature type="transmembrane region" description="Helical" evidence="7">
    <location>
        <begin position="580"/>
        <end position="600"/>
    </location>
</feature>
<feature type="transmembrane region" description="Helical" evidence="7">
    <location>
        <begin position="529"/>
        <end position="549"/>
    </location>
</feature>
<evidence type="ECO:0000313" key="11">
    <source>
        <dbReference type="Proteomes" id="UP001176429"/>
    </source>
</evidence>
<gene>
    <name evidence="10" type="ORF">Q5H93_15370</name>
</gene>
<dbReference type="Proteomes" id="UP001176429">
    <property type="component" value="Unassembled WGS sequence"/>
</dbReference>
<dbReference type="Pfam" id="PF21082">
    <property type="entry name" value="MS_channel_3rd"/>
    <property type="match status" value="1"/>
</dbReference>
<evidence type="ECO:0000256" key="7">
    <source>
        <dbReference type="SAM" id="Phobius"/>
    </source>
</evidence>
<dbReference type="Pfam" id="PF00924">
    <property type="entry name" value="MS_channel_2nd"/>
    <property type="match status" value="1"/>
</dbReference>
<feature type="transmembrane region" description="Helical" evidence="7">
    <location>
        <begin position="441"/>
        <end position="460"/>
    </location>
</feature>
<evidence type="ECO:0000256" key="1">
    <source>
        <dbReference type="ARBA" id="ARBA00004651"/>
    </source>
</evidence>
<comment type="subcellular location">
    <subcellularLocation>
        <location evidence="1">Cell membrane</location>
        <topology evidence="1">Multi-pass membrane protein</topology>
    </subcellularLocation>
</comment>
<keyword evidence="5 7" id="KW-1133">Transmembrane helix</keyword>
<dbReference type="SUPFAM" id="SSF82689">
    <property type="entry name" value="Mechanosensitive channel protein MscS (YggB), C-terminal domain"/>
    <property type="match status" value="1"/>
</dbReference>
<evidence type="ECO:0000256" key="3">
    <source>
        <dbReference type="ARBA" id="ARBA00022475"/>
    </source>
</evidence>
<evidence type="ECO:0000259" key="9">
    <source>
        <dbReference type="Pfam" id="PF21082"/>
    </source>
</evidence>
<feature type="transmembrane region" description="Helical" evidence="7">
    <location>
        <begin position="325"/>
        <end position="344"/>
    </location>
</feature>
<dbReference type="Gene3D" id="3.30.70.100">
    <property type="match status" value="1"/>
</dbReference>
<dbReference type="InterPro" id="IPR023408">
    <property type="entry name" value="MscS_beta-dom_sf"/>
</dbReference>
<keyword evidence="3" id="KW-1003">Cell membrane</keyword>
<comment type="similarity">
    <text evidence="2">Belongs to the MscS (TC 1.A.23) family.</text>
</comment>
<sequence length="780" mass="87592">MQKREQEIMLKAAGRRLFLFLIVLTGGWFGSMAQTRPVATALDSVQEEDASHRIEGAYLKIGQINADMRRVADTGDTEDELPTVEENLAVVEENLTRFGTVVNVKQLQTFQVLLDDMQDQLKIWRTDLAQSEKGLGQMAGQLKQLGQNLALPTDSTEAALEETMQKLNTKQQRIARRLAKNQNKINALQTRVSNGIILSLELQDEVRSKLRRLGRNGLAAERSALWEAPDTLVQQSEKARELVRQSYAGQRKIVRYYLSENWEHWVWLALIGLSYFGWVFWNYRQVNAAPERAEQPFFYLNPAPVLGALLVMLNLAPLFDLQPPAAYLDLQQLVLILALTAIIWRRWTSDMRLYWLGFFVLFVALALTNAVSGPGPMVRWWMLVLNLGAAGFGWLFWQRIKGHRSLSAFVRPVTLIFVLLNVLAALLNFSGRVAMSKLCSTTAIFGITQIIGLSVFIRLITEAFHLQMQRSRLAGGAGARFNFREIEVELRRVLSVLVAGLWLMVFTSNLGWYDRLFHSLGEFLTRPRLVGSTAFTVGNILLFFGILYASNQLQKYVGYFFGETDDDFSSDFNKRSSRMVAIRLVVLVTGFLLAVAALGLPLDKIALVFGALSVGIGLGLQNVVNNLVSGIILIFERPFHVGDFIEVAGKSGRVKDIGIRSSKLITLAGSEVIVPNGDLLSGHVINWTLSNNHIRVELTLKVDPGADLSAVRQLIEQEIKASTNTLHNSPPEILLNSVNTKVYELKVLFWITNIRQEQMVKSEILAGIHQRFTQQGIELQ</sequence>
<dbReference type="Gene3D" id="1.10.287.1260">
    <property type="match status" value="1"/>
</dbReference>
<dbReference type="InterPro" id="IPR011014">
    <property type="entry name" value="MscS_channel_TM-2"/>
</dbReference>
<dbReference type="PANTHER" id="PTHR30347">
    <property type="entry name" value="POTASSIUM CHANNEL RELATED"/>
    <property type="match status" value="1"/>
</dbReference>
<dbReference type="InterPro" id="IPR006685">
    <property type="entry name" value="MscS_channel_2nd"/>
</dbReference>
<feature type="transmembrane region" description="Helical" evidence="7">
    <location>
        <begin position="265"/>
        <end position="284"/>
    </location>
</feature>
<evidence type="ECO:0000259" key="8">
    <source>
        <dbReference type="Pfam" id="PF00924"/>
    </source>
</evidence>
<dbReference type="SUPFAM" id="SSF50182">
    <property type="entry name" value="Sm-like ribonucleoproteins"/>
    <property type="match status" value="1"/>
</dbReference>
<dbReference type="EMBL" id="JAUQSY010000009">
    <property type="protein sequence ID" value="MDO7876123.1"/>
    <property type="molecule type" value="Genomic_DNA"/>
</dbReference>
<feature type="transmembrane region" description="Helical" evidence="7">
    <location>
        <begin position="409"/>
        <end position="429"/>
    </location>
</feature>
<evidence type="ECO:0000256" key="2">
    <source>
        <dbReference type="ARBA" id="ARBA00008017"/>
    </source>
</evidence>
<comment type="caution">
    <text evidence="10">The sequence shown here is derived from an EMBL/GenBank/DDBJ whole genome shotgun (WGS) entry which is preliminary data.</text>
</comment>